<evidence type="ECO:0000259" key="5">
    <source>
        <dbReference type="SMART" id="SM00881"/>
    </source>
</evidence>
<proteinExistence type="inferred from homology"/>
<dbReference type="Pfam" id="PF13607">
    <property type="entry name" value="Succ_CoA_lig"/>
    <property type="match status" value="1"/>
</dbReference>
<keyword evidence="1" id="KW-0436">Ligase</keyword>
<dbReference type="AlphaFoldDB" id="R4KPR2"/>
<evidence type="ECO:0000256" key="2">
    <source>
        <dbReference type="ARBA" id="ARBA00022741"/>
    </source>
</evidence>
<dbReference type="Gene3D" id="3.30.470.20">
    <property type="entry name" value="ATP-grasp fold, B domain"/>
    <property type="match status" value="1"/>
</dbReference>
<dbReference type="GO" id="GO:0005524">
    <property type="term" value="F:ATP binding"/>
    <property type="evidence" value="ECO:0007669"/>
    <property type="project" value="UniProtKB-KW"/>
</dbReference>
<dbReference type="SMART" id="SM00881">
    <property type="entry name" value="CoA_binding"/>
    <property type="match status" value="1"/>
</dbReference>
<dbReference type="Proteomes" id="UP000013520">
    <property type="component" value="Chromosome"/>
</dbReference>
<dbReference type="STRING" id="767817.Desgi_3200"/>
<dbReference type="SUPFAM" id="SSF56059">
    <property type="entry name" value="Glutathione synthetase ATP-binding domain-like"/>
    <property type="match status" value="1"/>
</dbReference>
<dbReference type="eggNOG" id="COG0045">
    <property type="taxonomic scope" value="Bacteria"/>
</dbReference>
<dbReference type="eggNOG" id="COG1042">
    <property type="taxonomic scope" value="Bacteria"/>
</dbReference>
<dbReference type="FunFam" id="3.30.1490.20:FF:000020">
    <property type="entry name" value="Protein lysine acetyltransferase"/>
    <property type="match status" value="1"/>
</dbReference>
<name>R4KPR2_9FIRM</name>
<dbReference type="GO" id="GO:0016874">
    <property type="term" value="F:ligase activity"/>
    <property type="evidence" value="ECO:0007669"/>
    <property type="project" value="UniProtKB-KW"/>
</dbReference>
<dbReference type="SUPFAM" id="SSF51735">
    <property type="entry name" value="NAD(P)-binding Rossmann-fold domains"/>
    <property type="match status" value="1"/>
</dbReference>
<sequence length="695" mass="75695">MDLNKLIKPKSIAIIGASEKDGFGGDCTRNLFKFSDNLDRVYLVNPRRDTVFGHKCYKSVTDIDDTVDLCVICTPKSTVIPLLKETAAKGCGGAVVFASGYGETGLEGKKLERELIETANQLGIAIMGPNCAGFANFIDKVFSFAFLVEERDRTGNIGFISQSGQVVLAGLDLPTMGFSYVISSGNSCNVKVEDYLMFLVDDPDTKVIAAYLEGITQPEKLVEALRKAARMKKPIIVLKTGKSQKSRQIAASHTGSLSGSDQVVRMLMHRYGVIEAEDLEDLCGKATAFSWLRELPQGNRTVFMNVSGGEAGVTADLVDQFQIPLAEYSPETRKCLSGLLPDYGSINNPFDMTAGIGYNTPLLVKALQAISKDPGVDMIAMCYTITPEIFDATISHMVDAVRIVCEAGNNKPIVWINFIEHTRHQESAFILKRSGVPLLATGHYAFRSLKAIQTYALSQIEDLPVSLPEQKHPDDSRVLSEYDSLCFLEINGVPIPPCEMTNTLENTLRAGNKLGYPLSCKVNSADIQHKSDVGGVKLNIKNPEELADAYQTIMANVAEKCPQAKVDGVLLKPMIKQGVEIIVGVNNDPQFGLTVLAGMGGVFVELFKDVQMANAPLTFRQAKEMIQKLQAFPLLNGYRGRKPCDIGALVDLVVKIGEMAALHKDRIKELDLNPVIVTDDGVAIADALLVQYIPS</sequence>
<keyword evidence="7" id="KW-1185">Reference proteome</keyword>
<keyword evidence="2" id="KW-0547">Nucleotide-binding</keyword>
<protein>
    <submittedName>
        <fullName evidence="6">Acyl-CoA synthetase (NDP forming)</fullName>
    </submittedName>
</protein>
<evidence type="ECO:0000256" key="4">
    <source>
        <dbReference type="ARBA" id="ARBA00060888"/>
    </source>
</evidence>
<dbReference type="InterPro" id="IPR003781">
    <property type="entry name" value="CoA-bd"/>
</dbReference>
<dbReference type="PANTHER" id="PTHR43334:SF1">
    <property type="entry name" value="3-HYDROXYPROPIONATE--COA LIGASE [ADP-FORMING]"/>
    <property type="match status" value="1"/>
</dbReference>
<organism evidence="6 7">
    <name type="scientific">Desulfoscipio gibsoniae DSM 7213</name>
    <dbReference type="NCBI Taxonomy" id="767817"/>
    <lineage>
        <taxon>Bacteria</taxon>
        <taxon>Bacillati</taxon>
        <taxon>Bacillota</taxon>
        <taxon>Clostridia</taxon>
        <taxon>Eubacteriales</taxon>
        <taxon>Desulfallaceae</taxon>
        <taxon>Desulfoscipio</taxon>
    </lineage>
</organism>
<dbReference type="Pfam" id="PF13549">
    <property type="entry name" value="ATP-grasp_5"/>
    <property type="match status" value="1"/>
</dbReference>
<dbReference type="InterPro" id="IPR013815">
    <property type="entry name" value="ATP_grasp_subdomain_1"/>
</dbReference>
<dbReference type="Pfam" id="PF13380">
    <property type="entry name" value="CoA_binding_2"/>
    <property type="match status" value="1"/>
</dbReference>
<accession>R4KPR2</accession>
<evidence type="ECO:0000313" key="6">
    <source>
        <dbReference type="EMBL" id="AGL02555.1"/>
    </source>
</evidence>
<dbReference type="KEGG" id="dgi:Desgi_3200"/>
<dbReference type="PANTHER" id="PTHR43334">
    <property type="entry name" value="ACETATE--COA LIGASE [ADP-FORMING]"/>
    <property type="match status" value="1"/>
</dbReference>
<evidence type="ECO:0000313" key="7">
    <source>
        <dbReference type="Proteomes" id="UP000013520"/>
    </source>
</evidence>
<comment type="similarity">
    <text evidence="4">In the N-terminal section; belongs to the acetate CoA ligase alpha subunit family.</text>
</comment>
<dbReference type="Gene3D" id="3.30.1490.20">
    <property type="entry name" value="ATP-grasp fold, A domain"/>
    <property type="match status" value="1"/>
</dbReference>
<dbReference type="InterPro" id="IPR051538">
    <property type="entry name" value="Acyl-CoA_Synth/Transferase"/>
</dbReference>
<dbReference type="SUPFAM" id="SSF52210">
    <property type="entry name" value="Succinyl-CoA synthetase domains"/>
    <property type="match status" value="2"/>
</dbReference>
<dbReference type="Gene3D" id="3.40.50.261">
    <property type="entry name" value="Succinyl-CoA synthetase domains"/>
    <property type="match status" value="2"/>
</dbReference>
<dbReference type="InterPro" id="IPR032875">
    <property type="entry name" value="Succ_CoA_lig_flav_dom"/>
</dbReference>
<dbReference type="HOGENOM" id="CLU_1352810_0_0_9"/>
<dbReference type="Gene3D" id="3.40.50.720">
    <property type="entry name" value="NAD(P)-binding Rossmann-like Domain"/>
    <property type="match status" value="1"/>
</dbReference>
<feature type="domain" description="CoA-binding" evidence="5">
    <location>
        <begin position="6"/>
        <end position="101"/>
    </location>
</feature>
<gene>
    <name evidence="6" type="ORF">Desgi_3200</name>
</gene>
<dbReference type="InterPro" id="IPR036291">
    <property type="entry name" value="NAD(P)-bd_dom_sf"/>
</dbReference>
<dbReference type="InterPro" id="IPR016102">
    <property type="entry name" value="Succinyl-CoA_synth-like"/>
</dbReference>
<evidence type="ECO:0000256" key="1">
    <source>
        <dbReference type="ARBA" id="ARBA00022598"/>
    </source>
</evidence>
<dbReference type="EMBL" id="CP003273">
    <property type="protein sequence ID" value="AGL02555.1"/>
    <property type="molecule type" value="Genomic_DNA"/>
</dbReference>
<keyword evidence="3" id="KW-0067">ATP-binding</keyword>
<evidence type="ECO:0000256" key="3">
    <source>
        <dbReference type="ARBA" id="ARBA00022840"/>
    </source>
</evidence>
<reference evidence="6 7" key="1">
    <citation type="submission" date="2012-01" db="EMBL/GenBank/DDBJ databases">
        <title>Complete sequence of Desulfotomaculum gibsoniae DSM 7213.</title>
        <authorList>
            <consortium name="US DOE Joint Genome Institute"/>
            <person name="Lucas S."/>
            <person name="Han J."/>
            <person name="Lapidus A."/>
            <person name="Cheng J.-F."/>
            <person name="Goodwin L."/>
            <person name="Pitluck S."/>
            <person name="Peters L."/>
            <person name="Ovchinnikova G."/>
            <person name="Teshima H."/>
            <person name="Detter J.C."/>
            <person name="Han C."/>
            <person name="Tapia R."/>
            <person name="Land M."/>
            <person name="Hauser L."/>
            <person name="Kyrpides N."/>
            <person name="Ivanova N."/>
            <person name="Pagani I."/>
            <person name="Parshina S."/>
            <person name="Plugge C."/>
            <person name="Muyzer G."/>
            <person name="Kuever J."/>
            <person name="Ivanova A."/>
            <person name="Nazina T."/>
            <person name="Klenk H.-P."/>
            <person name="Brambilla E."/>
            <person name="Spring S."/>
            <person name="Stams A.F."/>
            <person name="Woyke T."/>
        </authorList>
    </citation>
    <scope>NUCLEOTIDE SEQUENCE [LARGE SCALE GENOMIC DNA]</scope>
    <source>
        <strain evidence="6 7">DSM 7213</strain>
    </source>
</reference>